<protein>
    <submittedName>
        <fullName evidence="6">D-alanine--D-alanine ligase</fullName>
    </submittedName>
</protein>
<dbReference type="InterPro" id="IPR011761">
    <property type="entry name" value="ATP-grasp"/>
</dbReference>
<keyword evidence="4" id="KW-0547">Nucleotide-binding</keyword>
<dbReference type="PANTHER" id="PTHR23132">
    <property type="entry name" value="D-ALANINE--D-ALANINE LIGASE"/>
    <property type="match status" value="1"/>
</dbReference>
<dbReference type="PANTHER" id="PTHR23132:SF23">
    <property type="entry name" value="D-ALANINE--D-ALANINE LIGASE B"/>
    <property type="match status" value="1"/>
</dbReference>
<dbReference type="GO" id="GO:0005524">
    <property type="term" value="F:ATP binding"/>
    <property type="evidence" value="ECO:0007669"/>
    <property type="project" value="UniProtKB-UniRule"/>
</dbReference>
<dbReference type="SUPFAM" id="SSF56059">
    <property type="entry name" value="Glutathione synthetase ATP-binding domain-like"/>
    <property type="match status" value="1"/>
</dbReference>
<proteinExistence type="inferred from homology"/>
<accession>A0A7C4U332</accession>
<dbReference type="Gene3D" id="3.40.50.20">
    <property type="match status" value="1"/>
</dbReference>
<evidence type="ECO:0000256" key="4">
    <source>
        <dbReference type="PROSITE-ProRule" id="PRU00409"/>
    </source>
</evidence>
<dbReference type="InterPro" id="IPR016185">
    <property type="entry name" value="PreATP-grasp_dom_sf"/>
</dbReference>
<dbReference type="GO" id="GO:0046872">
    <property type="term" value="F:metal ion binding"/>
    <property type="evidence" value="ECO:0007669"/>
    <property type="project" value="InterPro"/>
</dbReference>
<organism evidence="6">
    <name type="scientific">Caldisericum exile</name>
    <dbReference type="NCBI Taxonomy" id="693075"/>
    <lineage>
        <taxon>Bacteria</taxon>
        <taxon>Pseudomonadati</taxon>
        <taxon>Caldisericota/Cryosericota group</taxon>
        <taxon>Caldisericota</taxon>
        <taxon>Caldisericia</taxon>
        <taxon>Caldisericales</taxon>
        <taxon>Caldisericaceae</taxon>
        <taxon>Caldisericum</taxon>
    </lineage>
</organism>
<dbReference type="GO" id="GO:0071555">
    <property type="term" value="P:cell wall organization"/>
    <property type="evidence" value="ECO:0007669"/>
    <property type="project" value="UniProtKB-KW"/>
</dbReference>
<dbReference type="SUPFAM" id="SSF52440">
    <property type="entry name" value="PreATP-grasp domain"/>
    <property type="match status" value="1"/>
</dbReference>
<name>A0A7C4U332_9BACT</name>
<dbReference type="Gene3D" id="3.30.1490.20">
    <property type="entry name" value="ATP-grasp fold, A domain"/>
    <property type="match status" value="1"/>
</dbReference>
<dbReference type="Gene3D" id="3.30.470.20">
    <property type="entry name" value="ATP-grasp fold, B domain"/>
    <property type="match status" value="1"/>
</dbReference>
<evidence type="ECO:0000256" key="2">
    <source>
        <dbReference type="ARBA" id="ARBA00022598"/>
    </source>
</evidence>
<dbReference type="PROSITE" id="PS50975">
    <property type="entry name" value="ATP_GRASP"/>
    <property type="match status" value="1"/>
</dbReference>
<keyword evidence="2 6" id="KW-0436">Ligase</keyword>
<dbReference type="AlphaFoldDB" id="A0A7C4U332"/>
<evidence type="ECO:0000256" key="3">
    <source>
        <dbReference type="ARBA" id="ARBA00023316"/>
    </source>
</evidence>
<comment type="similarity">
    <text evidence="1">Belongs to the D-alanine--D-alanine ligase family.</text>
</comment>
<reference evidence="6" key="1">
    <citation type="journal article" date="2020" name="mSystems">
        <title>Genome- and Community-Level Interaction Insights into Carbon Utilization and Element Cycling Functions of Hydrothermarchaeota in Hydrothermal Sediment.</title>
        <authorList>
            <person name="Zhou Z."/>
            <person name="Liu Y."/>
            <person name="Xu W."/>
            <person name="Pan J."/>
            <person name="Luo Z.H."/>
            <person name="Li M."/>
        </authorList>
    </citation>
    <scope>NUCLEOTIDE SEQUENCE [LARGE SCALE GENOMIC DNA]</scope>
    <source>
        <strain evidence="6">SpSt-794</strain>
    </source>
</reference>
<dbReference type="GO" id="GO:0008716">
    <property type="term" value="F:D-alanine-D-alanine ligase activity"/>
    <property type="evidence" value="ECO:0007669"/>
    <property type="project" value="InterPro"/>
</dbReference>
<evidence type="ECO:0000259" key="5">
    <source>
        <dbReference type="PROSITE" id="PS50975"/>
    </source>
</evidence>
<evidence type="ECO:0000256" key="1">
    <source>
        <dbReference type="ARBA" id="ARBA00010871"/>
    </source>
</evidence>
<keyword evidence="3" id="KW-0961">Cell wall biogenesis/degradation</keyword>
<keyword evidence="4" id="KW-0067">ATP-binding</keyword>
<gene>
    <name evidence="6" type="ORF">ENV82_00090</name>
</gene>
<sequence length="334" mass="37926">MRIGLTFNLRKSFSERNSIFDSPETIEDIKRALESRGHRVKLYETGSETLFYLLSLDRPQLVFNIAEGKNGIYGEAYVPSILDELKIPYTGSSALGVSLSVNKVASKMMMQSAGINVPKLYQFITTPKEEIKNIDSFPVMVKPVFEGSSIGISSKSICYTMEGVRISTLRILERLRRPVMIEEFIDGIEITAGVIGNFPPRVLPPMEIDFSSLNKREAKASNGIQTYKFKVDYAEKAQYFLPARIPPETTKRIEESVIKAFKVLNLRDIARFDIRVGRDGIPYILEVNAIVGLEKNHSDFPRMYRLMGKSYEELINDILGCALERINRNERVTF</sequence>
<dbReference type="InterPro" id="IPR011095">
    <property type="entry name" value="Dala_Dala_lig_C"/>
</dbReference>
<evidence type="ECO:0000313" key="6">
    <source>
        <dbReference type="EMBL" id="HGW59833.1"/>
    </source>
</evidence>
<dbReference type="InterPro" id="IPR013815">
    <property type="entry name" value="ATP_grasp_subdomain_1"/>
</dbReference>
<feature type="domain" description="ATP-grasp" evidence="5">
    <location>
        <begin position="107"/>
        <end position="320"/>
    </location>
</feature>
<dbReference type="Pfam" id="PF07478">
    <property type="entry name" value="Dala_Dala_lig_C"/>
    <property type="match status" value="1"/>
</dbReference>
<comment type="caution">
    <text evidence="6">The sequence shown here is derived from an EMBL/GenBank/DDBJ whole genome shotgun (WGS) entry which is preliminary data.</text>
</comment>
<dbReference type="EMBL" id="DTHV01000005">
    <property type="protein sequence ID" value="HGW59833.1"/>
    <property type="molecule type" value="Genomic_DNA"/>
</dbReference>